<feature type="transmembrane region" description="Helical" evidence="1">
    <location>
        <begin position="58"/>
        <end position="77"/>
    </location>
</feature>
<feature type="transmembrane region" description="Helical" evidence="1">
    <location>
        <begin position="118"/>
        <end position="143"/>
    </location>
</feature>
<sequence length="144" mass="16889">MILYAFESSFWLKLLLLIAVLSLAMFLFNALMRKLLKVERPKAFSHNHVNDAHSKIDWSIRILFIFLMLIGGFINATRLDEETYLFLETWFLLFVLVFITETIRAVMEWKYAKNPNAYLYTISQLVFALALAFVVLSTDFFGIF</sequence>
<keyword evidence="1" id="KW-1133">Transmembrane helix</keyword>
<dbReference type="Proteomes" id="UP000525923">
    <property type="component" value="Unassembled WGS sequence"/>
</dbReference>
<keyword evidence="1" id="KW-0812">Transmembrane</keyword>
<comment type="caution">
    <text evidence="2">The sequence shown here is derived from an EMBL/GenBank/DDBJ whole genome shotgun (WGS) entry which is preliminary data.</text>
</comment>
<evidence type="ECO:0000313" key="3">
    <source>
        <dbReference type="Proteomes" id="UP000525923"/>
    </source>
</evidence>
<protein>
    <submittedName>
        <fullName evidence="2">Magnesium-transporting ATPase (P-type)</fullName>
    </submittedName>
</protein>
<feature type="transmembrane region" description="Helical" evidence="1">
    <location>
        <begin position="83"/>
        <end position="106"/>
    </location>
</feature>
<evidence type="ECO:0000313" key="2">
    <source>
        <dbReference type="EMBL" id="MBB5180012.1"/>
    </source>
</evidence>
<organism evidence="2 3">
    <name type="scientific">Planococcus koreensis</name>
    <dbReference type="NCBI Taxonomy" id="112331"/>
    <lineage>
        <taxon>Bacteria</taxon>
        <taxon>Bacillati</taxon>
        <taxon>Bacillota</taxon>
        <taxon>Bacilli</taxon>
        <taxon>Bacillales</taxon>
        <taxon>Caryophanaceae</taxon>
        <taxon>Planococcus</taxon>
    </lineage>
</organism>
<dbReference type="AlphaFoldDB" id="A0A7W8CQZ7"/>
<dbReference type="Pfam" id="PF13789">
    <property type="entry name" value="DUF4181"/>
    <property type="match status" value="1"/>
</dbReference>
<name>A0A7W8CQZ7_9BACL</name>
<keyword evidence="3" id="KW-1185">Reference proteome</keyword>
<reference evidence="2 3" key="1">
    <citation type="submission" date="2020-08" db="EMBL/GenBank/DDBJ databases">
        <title>Genomic Encyclopedia of Type Strains, Phase IV (KMG-IV): sequencing the most valuable type-strain genomes for metagenomic binning, comparative biology and taxonomic classification.</title>
        <authorList>
            <person name="Goeker M."/>
        </authorList>
    </citation>
    <scope>NUCLEOTIDE SEQUENCE [LARGE SCALE GENOMIC DNA]</scope>
    <source>
        <strain evidence="2 3">DSM 15895</strain>
    </source>
</reference>
<dbReference type="InterPro" id="IPR025441">
    <property type="entry name" value="DUF4181"/>
</dbReference>
<accession>A0A7W8CQZ7</accession>
<feature type="transmembrane region" description="Helical" evidence="1">
    <location>
        <begin position="12"/>
        <end position="32"/>
    </location>
</feature>
<proteinExistence type="predicted"/>
<dbReference type="RefSeq" id="WP_338325056.1">
    <property type="nucleotide sequence ID" value="NZ_JACHHE010000003.1"/>
</dbReference>
<keyword evidence="1" id="KW-0472">Membrane</keyword>
<dbReference type="EMBL" id="JACHHE010000003">
    <property type="protein sequence ID" value="MBB5180012.1"/>
    <property type="molecule type" value="Genomic_DNA"/>
</dbReference>
<evidence type="ECO:0000256" key="1">
    <source>
        <dbReference type="SAM" id="Phobius"/>
    </source>
</evidence>
<gene>
    <name evidence="2" type="ORF">HNQ44_001436</name>
</gene>